<evidence type="ECO:0000313" key="3">
    <source>
        <dbReference type="Proteomes" id="UP000290900"/>
    </source>
</evidence>
<feature type="transmembrane region" description="Helical" evidence="1">
    <location>
        <begin position="44"/>
        <end position="65"/>
    </location>
</feature>
<evidence type="ECO:0000256" key="1">
    <source>
        <dbReference type="SAM" id="Phobius"/>
    </source>
</evidence>
<keyword evidence="3" id="KW-1185">Reference proteome</keyword>
<dbReference type="AlphaFoldDB" id="A0A448YQR6"/>
<keyword evidence="1" id="KW-0472">Membrane</keyword>
<dbReference type="Proteomes" id="UP000290900">
    <property type="component" value="Unassembled WGS sequence"/>
</dbReference>
<dbReference type="InParanoid" id="A0A448YQR6"/>
<dbReference type="EMBL" id="CAACVR010000037">
    <property type="protein sequence ID" value="VEU23226.1"/>
    <property type="molecule type" value="Genomic_DNA"/>
</dbReference>
<protein>
    <submittedName>
        <fullName evidence="2">DEKNAAC104341</fullName>
    </submittedName>
</protein>
<proteinExistence type="predicted"/>
<keyword evidence="1" id="KW-0812">Transmembrane</keyword>
<reference evidence="2 3" key="1">
    <citation type="submission" date="2018-12" db="EMBL/GenBank/DDBJ databases">
        <authorList>
            <person name="Tiukova I."/>
            <person name="Dainat J."/>
        </authorList>
    </citation>
    <scope>NUCLEOTIDE SEQUENCE [LARGE SCALE GENOMIC DNA]</scope>
</reference>
<evidence type="ECO:0000313" key="2">
    <source>
        <dbReference type="EMBL" id="VEU23226.1"/>
    </source>
</evidence>
<name>A0A448YQR6_BRENA</name>
<dbReference type="OrthoDB" id="3997851at2759"/>
<gene>
    <name evidence="2" type="ORF">BRENAR_LOCUS3957</name>
</gene>
<keyword evidence="1" id="KW-1133">Transmembrane helix</keyword>
<organism evidence="2 3">
    <name type="scientific">Brettanomyces naardenensis</name>
    <name type="common">Yeast</name>
    <dbReference type="NCBI Taxonomy" id="13370"/>
    <lineage>
        <taxon>Eukaryota</taxon>
        <taxon>Fungi</taxon>
        <taxon>Dikarya</taxon>
        <taxon>Ascomycota</taxon>
        <taxon>Saccharomycotina</taxon>
        <taxon>Pichiomycetes</taxon>
        <taxon>Pichiales</taxon>
        <taxon>Pichiaceae</taxon>
        <taxon>Brettanomyces</taxon>
    </lineage>
</organism>
<accession>A0A448YQR6</accession>
<sequence length="146" mass="16371">MQGFGAKKYDLPAPYGLKPRKGKTRLRKMDKVARNYFTTPQRKLIGYLILLTLTGFLVFQIIPIISPKETDVDYEIDLSSNGGGAEFAGVRGQTPDVELETDDDELEKKLDSSMQKLVSERGGLPNAFKGERKKNVFDLGEVEIEE</sequence>